<dbReference type="SFLD" id="SFLDF00563">
    <property type="entry name" value="galactarate_dehydratase_3"/>
    <property type="match status" value="1"/>
</dbReference>
<evidence type="ECO:0000313" key="4">
    <source>
        <dbReference type="Proteomes" id="UP000190857"/>
    </source>
</evidence>
<dbReference type="PANTHER" id="PTHR48080">
    <property type="entry name" value="D-GALACTONATE DEHYDRATASE-RELATED"/>
    <property type="match status" value="1"/>
</dbReference>
<evidence type="ECO:0000313" key="3">
    <source>
        <dbReference type="EMBL" id="SKC36058.1"/>
    </source>
</evidence>
<evidence type="ECO:0000259" key="2">
    <source>
        <dbReference type="SMART" id="SM00922"/>
    </source>
</evidence>
<name>A0A1T5IAI7_9MICO</name>
<dbReference type="InterPro" id="IPR034593">
    <property type="entry name" value="DgoD-like"/>
</dbReference>
<protein>
    <submittedName>
        <fullName evidence="3">Galactonate dehydratase</fullName>
    </submittedName>
</protein>
<dbReference type="SUPFAM" id="SSF51604">
    <property type="entry name" value="Enolase C-terminal domain-like"/>
    <property type="match status" value="1"/>
</dbReference>
<dbReference type="InterPro" id="IPR034623">
    <property type="entry name" value="Galactarate_dehydratase_3"/>
</dbReference>
<keyword evidence="1" id="KW-0456">Lyase</keyword>
<proteinExistence type="predicted"/>
<dbReference type="STRING" id="123320.SAMN06309945_0147"/>
<dbReference type="SMART" id="SM00922">
    <property type="entry name" value="MR_MLE"/>
    <property type="match status" value="1"/>
</dbReference>
<dbReference type="InterPro" id="IPR029065">
    <property type="entry name" value="Enolase_C-like"/>
</dbReference>
<dbReference type="InterPro" id="IPR029017">
    <property type="entry name" value="Enolase-like_N"/>
</dbReference>
<gene>
    <name evidence="3" type="ORF">SAMN06309945_0147</name>
</gene>
<organism evidence="3 4">
    <name type="scientific">Okibacterium fritillariae</name>
    <dbReference type="NCBI Taxonomy" id="123320"/>
    <lineage>
        <taxon>Bacteria</taxon>
        <taxon>Bacillati</taxon>
        <taxon>Actinomycetota</taxon>
        <taxon>Actinomycetes</taxon>
        <taxon>Micrococcales</taxon>
        <taxon>Microbacteriaceae</taxon>
        <taxon>Okibacterium</taxon>
    </lineage>
</organism>
<dbReference type="AlphaFoldDB" id="A0A1T5IAI7"/>
<dbReference type="EMBL" id="FUZP01000001">
    <property type="protein sequence ID" value="SKC36058.1"/>
    <property type="molecule type" value="Genomic_DNA"/>
</dbReference>
<dbReference type="GO" id="GO:0016829">
    <property type="term" value="F:lyase activity"/>
    <property type="evidence" value="ECO:0007669"/>
    <property type="project" value="UniProtKB-KW"/>
</dbReference>
<dbReference type="Gene3D" id="3.30.390.10">
    <property type="entry name" value="Enolase-like, N-terminal domain"/>
    <property type="match status" value="1"/>
</dbReference>
<dbReference type="InterPro" id="IPR036849">
    <property type="entry name" value="Enolase-like_C_sf"/>
</dbReference>
<dbReference type="PROSITE" id="PS00908">
    <property type="entry name" value="MR_MLE_1"/>
    <property type="match status" value="1"/>
</dbReference>
<dbReference type="SFLD" id="SFLDG00179">
    <property type="entry name" value="mandelate_racemase"/>
    <property type="match status" value="1"/>
</dbReference>
<dbReference type="SFLD" id="SFLDS00001">
    <property type="entry name" value="Enolase"/>
    <property type="match status" value="1"/>
</dbReference>
<feature type="domain" description="Mandelate racemase/muconate lactonizing enzyme C-terminal" evidence="2">
    <location>
        <begin position="131"/>
        <end position="239"/>
    </location>
</feature>
<dbReference type="SUPFAM" id="SSF54826">
    <property type="entry name" value="Enolase N-terminal domain-like"/>
    <property type="match status" value="1"/>
</dbReference>
<dbReference type="RefSeq" id="WP_234990924.1">
    <property type="nucleotide sequence ID" value="NZ_FUZP01000001.1"/>
</dbReference>
<dbReference type="InterPro" id="IPR013342">
    <property type="entry name" value="Mandelate_racemase_C"/>
</dbReference>
<dbReference type="Proteomes" id="UP000190857">
    <property type="component" value="Unassembled WGS sequence"/>
</dbReference>
<dbReference type="InterPro" id="IPR013341">
    <property type="entry name" value="Mandelate_racemase_N_dom"/>
</dbReference>
<dbReference type="PANTHER" id="PTHR48080:SF2">
    <property type="entry name" value="D-GALACTONATE DEHYDRATASE"/>
    <property type="match status" value="1"/>
</dbReference>
<dbReference type="Gene3D" id="3.20.20.120">
    <property type="entry name" value="Enolase-like C-terminal domain"/>
    <property type="match status" value="1"/>
</dbReference>
<sequence length="380" mass="41913">MSLRIDRLQTFLQRVGNRPRVLVKITTDGGLEGWSEVYNHGPDLAFPPMLDYLFAQIRGMDASRTSFINQYLLQSSRFPPGAMGLAAIAAIDHALWDIAGKAAGLPVYRLLGGAVRDRVRVYAGLYSAPDLPDLQDQTAALNERNGFTAFKLSPYRSDIHRTRFGLAARELGDYFASVRAGHPDAWEFAFDAHACLWEPRQAVELGAALAPSEPLFLEEPIRPEYIPAWARIRQELAVPLATGESLYSPNEFLTLLTAQGADIIQPDICVVGGLTQMVKIAALAEAHYVPVSPHNPLGPLATAANVHFAAATVNFGILEFKPDPVSWCHDPYEPVDGHLDLRPDRPGWGIEIDESALVEDDWVHWQRVVPTKTDGSTAWM</sequence>
<dbReference type="Pfam" id="PF02746">
    <property type="entry name" value="MR_MLE_N"/>
    <property type="match status" value="1"/>
</dbReference>
<keyword evidence="4" id="KW-1185">Reference proteome</keyword>
<dbReference type="Pfam" id="PF13378">
    <property type="entry name" value="MR_MLE_C"/>
    <property type="match status" value="1"/>
</dbReference>
<dbReference type="CDD" id="cd03316">
    <property type="entry name" value="MR_like"/>
    <property type="match status" value="1"/>
</dbReference>
<dbReference type="InterPro" id="IPR018110">
    <property type="entry name" value="Mandel_Rmase/mucon_lact_enz_CS"/>
</dbReference>
<accession>A0A1T5IAI7</accession>
<dbReference type="GO" id="GO:0009063">
    <property type="term" value="P:amino acid catabolic process"/>
    <property type="evidence" value="ECO:0007669"/>
    <property type="project" value="InterPro"/>
</dbReference>
<evidence type="ECO:0000256" key="1">
    <source>
        <dbReference type="ARBA" id="ARBA00023239"/>
    </source>
</evidence>
<reference evidence="3 4" key="1">
    <citation type="submission" date="2017-02" db="EMBL/GenBank/DDBJ databases">
        <authorList>
            <person name="Peterson S.W."/>
        </authorList>
    </citation>
    <scope>NUCLEOTIDE SEQUENCE [LARGE SCALE GENOMIC DNA]</scope>
    <source>
        <strain evidence="3 4">VKM Ac-2059</strain>
    </source>
</reference>